<name>A0A5E4MMD9_9HEMI</name>
<organism evidence="2 3">
    <name type="scientific">Cinara cedri</name>
    <dbReference type="NCBI Taxonomy" id="506608"/>
    <lineage>
        <taxon>Eukaryota</taxon>
        <taxon>Metazoa</taxon>
        <taxon>Ecdysozoa</taxon>
        <taxon>Arthropoda</taxon>
        <taxon>Hexapoda</taxon>
        <taxon>Insecta</taxon>
        <taxon>Pterygota</taxon>
        <taxon>Neoptera</taxon>
        <taxon>Paraneoptera</taxon>
        <taxon>Hemiptera</taxon>
        <taxon>Sternorrhyncha</taxon>
        <taxon>Aphidomorpha</taxon>
        <taxon>Aphidoidea</taxon>
        <taxon>Aphididae</taxon>
        <taxon>Lachninae</taxon>
        <taxon>Cinara</taxon>
    </lineage>
</organism>
<sequence length="232" mass="28177">MYSENLPVPRLILTRLTFAGNFVFDFEQQIELDHEARHHHEDSHGECRRSEDGSMKRFMRGFKHFFKKEHCPHCDGYEELDYETHLNLQAQKSKYSSWLTDLKKTDPMFGEMYFSYAIRALRRRRRPLPQHLIPKYHGFKCKKLLYHSHTVEKQNLILFVCLEFHVWPELTGTFIMYYLFHCQVGESNHLHFHEYEDDVKECHERSCQYESSYHSESHDHHDHSRESEHTRD</sequence>
<protein>
    <submittedName>
        <fullName evidence="2">Uncharacterized protein</fullName>
    </submittedName>
</protein>
<feature type="region of interest" description="Disordered" evidence="1">
    <location>
        <begin position="213"/>
        <end position="232"/>
    </location>
</feature>
<gene>
    <name evidence="2" type="ORF">CINCED_3A000262</name>
</gene>
<dbReference type="Proteomes" id="UP000325440">
    <property type="component" value="Unassembled WGS sequence"/>
</dbReference>
<accession>A0A5E4MMD9</accession>
<proteinExistence type="predicted"/>
<evidence type="ECO:0000313" key="2">
    <source>
        <dbReference type="EMBL" id="VVC33449.1"/>
    </source>
</evidence>
<reference evidence="2 3" key="1">
    <citation type="submission" date="2019-08" db="EMBL/GenBank/DDBJ databases">
        <authorList>
            <person name="Alioto T."/>
            <person name="Alioto T."/>
            <person name="Gomez Garrido J."/>
        </authorList>
    </citation>
    <scope>NUCLEOTIDE SEQUENCE [LARGE SCALE GENOMIC DNA]</scope>
</reference>
<evidence type="ECO:0000313" key="3">
    <source>
        <dbReference type="Proteomes" id="UP000325440"/>
    </source>
</evidence>
<dbReference type="EMBL" id="CABPRJ010000969">
    <property type="protein sequence ID" value="VVC33449.1"/>
    <property type="molecule type" value="Genomic_DNA"/>
</dbReference>
<evidence type="ECO:0000256" key="1">
    <source>
        <dbReference type="SAM" id="MobiDB-lite"/>
    </source>
</evidence>
<keyword evidence="3" id="KW-1185">Reference proteome</keyword>
<dbReference type="AlphaFoldDB" id="A0A5E4MMD9"/>